<name>A0ABN8AAV2_9BACI</name>
<evidence type="ECO:0000256" key="1">
    <source>
        <dbReference type="SAM" id="Phobius"/>
    </source>
</evidence>
<sequence length="89" mass="10426">MPFGPFWTIILSFAHLIGSSLILAIFNSLYFQSRKKAYILLSIFVIVSFWNVYYVYQQSIWLTVLFLLNYTFLSIASIFVIKKKAKEVT</sequence>
<organism evidence="2 3">
    <name type="scientific">Sutcliffiella rhizosphaerae</name>
    <dbReference type="NCBI Taxonomy" id="2880967"/>
    <lineage>
        <taxon>Bacteria</taxon>
        <taxon>Bacillati</taxon>
        <taxon>Bacillota</taxon>
        <taxon>Bacilli</taxon>
        <taxon>Bacillales</taxon>
        <taxon>Bacillaceae</taxon>
        <taxon>Sutcliffiella</taxon>
    </lineage>
</organism>
<evidence type="ECO:0000313" key="3">
    <source>
        <dbReference type="Proteomes" id="UP000789833"/>
    </source>
</evidence>
<keyword evidence="1" id="KW-0812">Transmembrane</keyword>
<accession>A0ABN8AAV2</accession>
<feature type="transmembrane region" description="Helical" evidence="1">
    <location>
        <begin position="37"/>
        <end position="54"/>
    </location>
</feature>
<reference evidence="2 3" key="1">
    <citation type="submission" date="2021-10" db="EMBL/GenBank/DDBJ databases">
        <authorList>
            <person name="Criscuolo A."/>
        </authorList>
    </citation>
    <scope>NUCLEOTIDE SEQUENCE [LARGE SCALE GENOMIC DNA]</scope>
    <source>
        <strain evidence="3">CIP 111883</strain>
    </source>
</reference>
<comment type="caution">
    <text evidence="2">The sequence shown here is derived from an EMBL/GenBank/DDBJ whole genome shotgun (WGS) entry which is preliminary data.</text>
</comment>
<feature type="transmembrane region" description="Helical" evidence="1">
    <location>
        <begin position="60"/>
        <end position="81"/>
    </location>
</feature>
<evidence type="ECO:0000313" key="2">
    <source>
        <dbReference type="EMBL" id="CAG9621604.1"/>
    </source>
</evidence>
<keyword evidence="3" id="KW-1185">Reference proteome</keyword>
<protein>
    <submittedName>
        <fullName evidence="2">Uncharacterized protein</fullName>
    </submittedName>
</protein>
<gene>
    <name evidence="2" type="ORF">BACCIP111883_02377</name>
</gene>
<keyword evidence="1" id="KW-1133">Transmembrane helix</keyword>
<keyword evidence="1" id="KW-0472">Membrane</keyword>
<feature type="transmembrane region" description="Helical" evidence="1">
    <location>
        <begin position="6"/>
        <end position="30"/>
    </location>
</feature>
<dbReference type="RefSeq" id="WP_230501479.1">
    <property type="nucleotide sequence ID" value="NZ_CAKJTJ010000011.1"/>
</dbReference>
<dbReference type="EMBL" id="CAKJTJ010000011">
    <property type="protein sequence ID" value="CAG9621604.1"/>
    <property type="molecule type" value="Genomic_DNA"/>
</dbReference>
<dbReference type="Proteomes" id="UP000789833">
    <property type="component" value="Unassembled WGS sequence"/>
</dbReference>
<proteinExistence type="predicted"/>